<dbReference type="NCBIfam" id="TIGR01469">
    <property type="entry name" value="cobA_cysG_Cterm"/>
    <property type="match status" value="1"/>
</dbReference>
<keyword evidence="8" id="KW-0456">Lyase</keyword>
<evidence type="ECO:0000256" key="4">
    <source>
        <dbReference type="ARBA" id="ARBA00022603"/>
    </source>
</evidence>
<comment type="similarity">
    <text evidence="1">Belongs to the precorrin methyltransferase family.</text>
</comment>
<comment type="caution">
    <text evidence="14">The sequence shown here is derived from an EMBL/GenBank/DDBJ whole genome shotgun (WGS) entry which is preliminary data.</text>
</comment>
<evidence type="ECO:0000256" key="6">
    <source>
        <dbReference type="ARBA" id="ARBA00022691"/>
    </source>
</evidence>
<dbReference type="PANTHER" id="PTHR45790">
    <property type="entry name" value="SIROHEME SYNTHASE-RELATED"/>
    <property type="match status" value="1"/>
</dbReference>
<evidence type="ECO:0000256" key="7">
    <source>
        <dbReference type="ARBA" id="ARBA00023002"/>
    </source>
</evidence>
<dbReference type="InterPro" id="IPR000878">
    <property type="entry name" value="4pyrrol_Mease"/>
</dbReference>
<keyword evidence="4 14" id="KW-0489">Methyltransferase</keyword>
<dbReference type="FunFam" id="3.30.950.10:FF:000001">
    <property type="entry name" value="Siroheme synthase"/>
    <property type="match status" value="1"/>
</dbReference>
<evidence type="ECO:0000256" key="11">
    <source>
        <dbReference type="ARBA" id="ARBA00025705"/>
    </source>
</evidence>
<evidence type="ECO:0000256" key="3">
    <source>
        <dbReference type="ARBA" id="ARBA00022573"/>
    </source>
</evidence>
<dbReference type="Pfam" id="PF00590">
    <property type="entry name" value="TP_methylase"/>
    <property type="match status" value="1"/>
</dbReference>
<keyword evidence="10" id="KW-0511">Multifunctional enzyme</keyword>
<dbReference type="GO" id="GO:0016491">
    <property type="term" value="F:oxidoreductase activity"/>
    <property type="evidence" value="ECO:0007669"/>
    <property type="project" value="UniProtKB-KW"/>
</dbReference>
<evidence type="ECO:0000256" key="1">
    <source>
        <dbReference type="ARBA" id="ARBA00005879"/>
    </source>
</evidence>
<keyword evidence="3" id="KW-0169">Cobalamin biosynthesis</keyword>
<dbReference type="InterPro" id="IPR014776">
    <property type="entry name" value="4pyrrole_Mease_sub2"/>
</dbReference>
<reference evidence="14 15" key="2">
    <citation type="submission" date="2015-01" db="EMBL/GenBank/DDBJ databases">
        <authorList>
            <consortium name="NBRP consortium"/>
            <person name="Sawabe T."/>
            <person name="Meirelles P."/>
            <person name="Feng G."/>
            <person name="Sayaka M."/>
            <person name="Hattori M."/>
            <person name="Ohkuma M."/>
        </authorList>
    </citation>
    <scope>NUCLEOTIDE SEQUENCE [LARGE SCALE GENOMIC DNA]</scope>
    <source>
        <strain evidence="14 15">JCM19232</strain>
    </source>
</reference>
<dbReference type="InterPro" id="IPR006366">
    <property type="entry name" value="CobA/CysG_C"/>
</dbReference>
<evidence type="ECO:0000256" key="8">
    <source>
        <dbReference type="ARBA" id="ARBA00023239"/>
    </source>
</evidence>
<evidence type="ECO:0000259" key="13">
    <source>
        <dbReference type="Pfam" id="PF00590"/>
    </source>
</evidence>
<name>A0A0B8P383_9VIBR</name>
<dbReference type="AlphaFoldDB" id="A0A0B8P383"/>
<comment type="pathway">
    <text evidence="12">Cofactor biosynthesis; adenosylcobalamin biosynthesis; precorrin-2 from uroporphyrinogen III: step 1/1.</text>
</comment>
<evidence type="ECO:0000256" key="12">
    <source>
        <dbReference type="ARBA" id="ARBA00060548"/>
    </source>
</evidence>
<dbReference type="GO" id="GO:0019354">
    <property type="term" value="P:siroheme biosynthetic process"/>
    <property type="evidence" value="ECO:0007669"/>
    <property type="project" value="UniProtKB-UniPathway"/>
</dbReference>
<keyword evidence="5 14" id="KW-0808">Transferase</keyword>
<dbReference type="PROSITE" id="PS00839">
    <property type="entry name" value="SUMT_1"/>
    <property type="match status" value="1"/>
</dbReference>
<dbReference type="FunFam" id="3.40.1010.10:FF:000001">
    <property type="entry name" value="Siroheme synthase"/>
    <property type="match status" value="1"/>
</dbReference>
<dbReference type="Gene3D" id="3.30.950.10">
    <property type="entry name" value="Methyltransferase, Cobalt-precorrin-4 Transmethylase, Domain 2"/>
    <property type="match status" value="1"/>
</dbReference>
<keyword evidence="7" id="KW-0560">Oxidoreductase</keyword>
<dbReference type="Proteomes" id="UP000031670">
    <property type="component" value="Unassembled WGS sequence"/>
</dbReference>
<proteinExistence type="inferred from homology"/>
<dbReference type="SUPFAM" id="SSF53790">
    <property type="entry name" value="Tetrapyrrole methylase"/>
    <property type="match status" value="1"/>
</dbReference>
<evidence type="ECO:0000313" key="14">
    <source>
        <dbReference type="EMBL" id="GAM60701.1"/>
    </source>
</evidence>
<evidence type="ECO:0000256" key="9">
    <source>
        <dbReference type="ARBA" id="ARBA00023244"/>
    </source>
</evidence>
<keyword evidence="6" id="KW-0949">S-adenosyl-L-methionine</keyword>
<dbReference type="EMBL" id="BBSA01000002">
    <property type="protein sequence ID" value="GAM60701.1"/>
    <property type="molecule type" value="Genomic_DNA"/>
</dbReference>
<evidence type="ECO:0000256" key="10">
    <source>
        <dbReference type="ARBA" id="ARBA00023268"/>
    </source>
</evidence>
<dbReference type="GO" id="GO:0009236">
    <property type="term" value="P:cobalamin biosynthetic process"/>
    <property type="evidence" value="ECO:0007669"/>
    <property type="project" value="UniProtKB-KW"/>
</dbReference>
<sequence>MKIRFSKKSPGRVTLVGAGPGDPDLLTVKALRAIEQAECIVFDNLVSQEIRALFPEKARCLFVGKSKGAHSSTQDEINQLLLDLALSGTNVCRVKGGDSFVFGRGGEEMLLMAQKNISVDVIPGITAASGCTSYANLPLTHRGVAQGCTFITAHSDKALSINWKALAELNQTLVIYMGLTKTELITSELSQAGMDAATPVAIIENGCTPEQRIFTGQLHELTALKQHNQIKSPALIVVGEVVTIANQMQWLEQLSERHTADSTFKLTA</sequence>
<evidence type="ECO:0000313" key="15">
    <source>
        <dbReference type="Proteomes" id="UP000031670"/>
    </source>
</evidence>
<dbReference type="EC" id="2.1.1.107" evidence="2"/>
<dbReference type="GO" id="GO:0016829">
    <property type="term" value="F:lyase activity"/>
    <property type="evidence" value="ECO:0007669"/>
    <property type="project" value="UniProtKB-KW"/>
</dbReference>
<evidence type="ECO:0000256" key="2">
    <source>
        <dbReference type="ARBA" id="ARBA00012162"/>
    </source>
</evidence>
<dbReference type="CDD" id="cd11642">
    <property type="entry name" value="SUMT"/>
    <property type="match status" value="1"/>
</dbReference>
<dbReference type="NCBIfam" id="NF004790">
    <property type="entry name" value="PRK06136.1"/>
    <property type="match status" value="1"/>
</dbReference>
<dbReference type="InterPro" id="IPR003043">
    <property type="entry name" value="Uropor_MeTrfase_CS"/>
</dbReference>
<feature type="domain" description="Tetrapyrrole methylase" evidence="13">
    <location>
        <begin position="12"/>
        <end position="221"/>
    </location>
</feature>
<dbReference type="GO" id="GO:0004851">
    <property type="term" value="F:uroporphyrin-III C-methyltransferase activity"/>
    <property type="evidence" value="ECO:0007669"/>
    <property type="project" value="UniProtKB-EC"/>
</dbReference>
<dbReference type="InterPro" id="IPR035996">
    <property type="entry name" value="4pyrrol_Methylase_sf"/>
</dbReference>
<dbReference type="UniPathway" id="UPA00262">
    <property type="reaction ID" value="UER00211"/>
</dbReference>
<dbReference type="InterPro" id="IPR050161">
    <property type="entry name" value="Siro_Cobalamin_biosynth"/>
</dbReference>
<accession>A0A0B8P383</accession>
<evidence type="ECO:0000256" key="5">
    <source>
        <dbReference type="ARBA" id="ARBA00022679"/>
    </source>
</evidence>
<dbReference type="PANTHER" id="PTHR45790:SF3">
    <property type="entry name" value="S-ADENOSYL-L-METHIONINE-DEPENDENT UROPORPHYRINOGEN III METHYLTRANSFERASE, CHLOROPLASTIC"/>
    <property type="match status" value="1"/>
</dbReference>
<gene>
    <name evidence="14" type="ORF">JCM19232_3643</name>
</gene>
<reference evidence="14 15" key="1">
    <citation type="submission" date="2015-01" db="EMBL/GenBank/DDBJ databases">
        <title>Vibrio sp. C5 JCM 19232 whole genome shotgun sequence.</title>
        <authorList>
            <person name="Sawabe T."/>
            <person name="Meirelles P."/>
            <person name="Feng G."/>
            <person name="Sayaka M."/>
            <person name="Hattori M."/>
            <person name="Ohkuma M."/>
        </authorList>
    </citation>
    <scope>NUCLEOTIDE SEQUENCE [LARGE SCALE GENOMIC DNA]</scope>
    <source>
        <strain evidence="14 15">JCM19232</strain>
    </source>
</reference>
<protein>
    <recommendedName>
        <fullName evidence="2">uroporphyrinogen-III C-methyltransferase</fullName>
        <ecNumber evidence="2">2.1.1.107</ecNumber>
    </recommendedName>
</protein>
<organism evidence="14 15">
    <name type="scientific">Vibrio ishigakensis</name>
    <dbReference type="NCBI Taxonomy" id="1481914"/>
    <lineage>
        <taxon>Bacteria</taxon>
        <taxon>Pseudomonadati</taxon>
        <taxon>Pseudomonadota</taxon>
        <taxon>Gammaproteobacteria</taxon>
        <taxon>Vibrionales</taxon>
        <taxon>Vibrionaceae</taxon>
        <taxon>Vibrio</taxon>
    </lineage>
</organism>
<comment type="pathway">
    <text evidence="11">Porphyrin-containing compound metabolism; siroheme biosynthesis; precorrin-2 from uroporphyrinogen III: step 1/1.</text>
</comment>
<dbReference type="RefSeq" id="WP_261836764.1">
    <property type="nucleotide sequence ID" value="NZ_AP024882.1"/>
</dbReference>
<dbReference type="InterPro" id="IPR014777">
    <property type="entry name" value="4pyrrole_Mease_sub1"/>
</dbReference>
<keyword evidence="9" id="KW-0627">Porphyrin biosynthesis</keyword>
<dbReference type="Gene3D" id="3.40.1010.10">
    <property type="entry name" value="Cobalt-precorrin-4 Transmethylase, Domain 1"/>
    <property type="match status" value="1"/>
</dbReference>
<dbReference type="GO" id="GO:0032259">
    <property type="term" value="P:methylation"/>
    <property type="evidence" value="ECO:0007669"/>
    <property type="project" value="UniProtKB-KW"/>
</dbReference>